<accession>A0A8X6U4Q9</accession>
<evidence type="ECO:0000313" key="3">
    <source>
        <dbReference type="Proteomes" id="UP000887013"/>
    </source>
</evidence>
<organism evidence="2 3">
    <name type="scientific">Nephila pilipes</name>
    <name type="common">Giant wood spider</name>
    <name type="synonym">Nephila maculata</name>
    <dbReference type="NCBI Taxonomy" id="299642"/>
    <lineage>
        <taxon>Eukaryota</taxon>
        <taxon>Metazoa</taxon>
        <taxon>Ecdysozoa</taxon>
        <taxon>Arthropoda</taxon>
        <taxon>Chelicerata</taxon>
        <taxon>Arachnida</taxon>
        <taxon>Araneae</taxon>
        <taxon>Araneomorphae</taxon>
        <taxon>Entelegynae</taxon>
        <taxon>Araneoidea</taxon>
        <taxon>Nephilidae</taxon>
        <taxon>Nephila</taxon>
    </lineage>
</organism>
<evidence type="ECO:0000256" key="1">
    <source>
        <dbReference type="SAM" id="MobiDB-lite"/>
    </source>
</evidence>
<dbReference type="Proteomes" id="UP000887013">
    <property type="component" value="Unassembled WGS sequence"/>
</dbReference>
<keyword evidence="3" id="KW-1185">Reference proteome</keyword>
<feature type="compositionally biased region" description="Polar residues" evidence="1">
    <location>
        <begin position="10"/>
        <end position="25"/>
    </location>
</feature>
<proteinExistence type="predicted"/>
<protein>
    <submittedName>
        <fullName evidence="2">Uncharacterized protein</fullName>
    </submittedName>
</protein>
<feature type="region of interest" description="Disordered" evidence="1">
    <location>
        <begin position="1"/>
        <end position="25"/>
    </location>
</feature>
<gene>
    <name evidence="2" type="primary">AVEN_12074_1</name>
    <name evidence="2" type="ORF">NPIL_703201</name>
</gene>
<evidence type="ECO:0000313" key="2">
    <source>
        <dbReference type="EMBL" id="GFT80999.1"/>
    </source>
</evidence>
<comment type="caution">
    <text evidence="2">The sequence shown here is derived from an EMBL/GenBank/DDBJ whole genome shotgun (WGS) entry which is preliminary data.</text>
</comment>
<sequence length="91" mass="10304">MLLREDSESEISMNDSGSYKSSLSDFSSNEETKMLHDLTQVWNFCEIDTSNPPLAPPCFPFIVNPTVHLNIDISNGTLQFLDIFFDDISLK</sequence>
<dbReference type="AlphaFoldDB" id="A0A8X6U4Q9"/>
<name>A0A8X6U4Q9_NEPPI</name>
<dbReference type="EMBL" id="BMAW01023055">
    <property type="protein sequence ID" value="GFT80999.1"/>
    <property type="molecule type" value="Genomic_DNA"/>
</dbReference>
<reference evidence="2" key="1">
    <citation type="submission" date="2020-08" db="EMBL/GenBank/DDBJ databases">
        <title>Multicomponent nature underlies the extraordinary mechanical properties of spider dragline silk.</title>
        <authorList>
            <person name="Kono N."/>
            <person name="Nakamura H."/>
            <person name="Mori M."/>
            <person name="Yoshida Y."/>
            <person name="Ohtoshi R."/>
            <person name="Malay A.D."/>
            <person name="Moran D.A.P."/>
            <person name="Tomita M."/>
            <person name="Numata K."/>
            <person name="Arakawa K."/>
        </authorList>
    </citation>
    <scope>NUCLEOTIDE SEQUENCE</scope>
</reference>